<proteinExistence type="predicted"/>
<name>A0A5J4UCV9_9EUKA</name>
<feature type="region of interest" description="Disordered" evidence="2">
    <location>
        <begin position="241"/>
        <end position="269"/>
    </location>
</feature>
<evidence type="ECO:0000256" key="1">
    <source>
        <dbReference type="SAM" id="Coils"/>
    </source>
</evidence>
<dbReference type="Proteomes" id="UP000324800">
    <property type="component" value="Unassembled WGS sequence"/>
</dbReference>
<accession>A0A5J4UCV9</accession>
<dbReference type="OrthoDB" id="431497at2759"/>
<dbReference type="AlphaFoldDB" id="A0A5J4UCV9"/>
<dbReference type="GO" id="GO:0005524">
    <property type="term" value="F:ATP binding"/>
    <property type="evidence" value="ECO:0007669"/>
    <property type="project" value="InterPro"/>
</dbReference>
<sequence>MYIIEKRLHSIQDSLAQLDIRLTDLQAESHELTLYEEADKRCRALECAIVELALAQARGRLESLEKEKVKKQSEQESDSDQLNQAQRHENINWNIKQTLAQLEQNIENIKKVVAQLQEERIEAVQRHAQLDIEINEAEEAEQRATEAAAAASLEFAQLKQKQTELLSEQNDYEQRLADAIEEERAKRNIVEAAELKLKNQMARQTRNKKYKDKNQRDLWAKNELEQISKQKKDINERIQQIKEERERNTEEMGIKRLKQEEKEKEAQNKQREMMIAQPHFEKTKLDRDSLIVQRKELWRTENQQQLALEQLNDEIQKSERMSQGRLGRGAAAGIAAVMKLKSLPGYQDAIYGHLADLIQVKKDNYIAIEVIGGQSLFNVVVRDEHIAAQLVRELQKSNAGRVTFIPLLSINPKRA</sequence>
<comment type="caution">
    <text evidence="4">The sequence shown here is derived from an EMBL/GenBank/DDBJ whole genome shotgun (WGS) entry which is preliminary data.</text>
</comment>
<dbReference type="Pfam" id="PF06470">
    <property type="entry name" value="SMC_hinge"/>
    <property type="match status" value="1"/>
</dbReference>
<dbReference type="GO" id="GO:0005694">
    <property type="term" value="C:chromosome"/>
    <property type="evidence" value="ECO:0007669"/>
    <property type="project" value="InterPro"/>
</dbReference>
<feature type="non-terminal residue" evidence="4">
    <location>
        <position position="415"/>
    </location>
</feature>
<evidence type="ECO:0000259" key="3">
    <source>
        <dbReference type="Pfam" id="PF06470"/>
    </source>
</evidence>
<organism evidence="4 5">
    <name type="scientific">Streblomastix strix</name>
    <dbReference type="NCBI Taxonomy" id="222440"/>
    <lineage>
        <taxon>Eukaryota</taxon>
        <taxon>Metamonada</taxon>
        <taxon>Preaxostyla</taxon>
        <taxon>Oxymonadida</taxon>
        <taxon>Streblomastigidae</taxon>
        <taxon>Streblomastix</taxon>
    </lineage>
</organism>
<dbReference type="PANTHER" id="PTHR43977">
    <property type="entry name" value="STRUCTURAL MAINTENANCE OF CHROMOSOMES PROTEIN 3"/>
    <property type="match status" value="1"/>
</dbReference>
<dbReference type="EMBL" id="SNRW01017710">
    <property type="protein sequence ID" value="KAA6368064.1"/>
    <property type="molecule type" value="Genomic_DNA"/>
</dbReference>
<dbReference type="SUPFAM" id="SSF75553">
    <property type="entry name" value="Smc hinge domain"/>
    <property type="match status" value="1"/>
</dbReference>
<dbReference type="InterPro" id="IPR036277">
    <property type="entry name" value="SMC_hinge_sf"/>
</dbReference>
<keyword evidence="1" id="KW-0175">Coiled coil</keyword>
<evidence type="ECO:0000313" key="5">
    <source>
        <dbReference type="Proteomes" id="UP000324800"/>
    </source>
</evidence>
<feature type="domain" description="SMC hinge" evidence="3">
    <location>
        <begin position="349"/>
        <end position="413"/>
    </location>
</feature>
<feature type="coiled-coil region" evidence="1">
    <location>
        <begin position="8"/>
        <end position="182"/>
    </location>
</feature>
<dbReference type="GO" id="GO:0051276">
    <property type="term" value="P:chromosome organization"/>
    <property type="evidence" value="ECO:0007669"/>
    <property type="project" value="InterPro"/>
</dbReference>
<protein>
    <submittedName>
        <fullName evidence="4">Putative Chromosome segregation protein sudA</fullName>
    </submittedName>
</protein>
<evidence type="ECO:0000313" key="4">
    <source>
        <dbReference type="EMBL" id="KAA6368064.1"/>
    </source>
</evidence>
<dbReference type="InterPro" id="IPR010935">
    <property type="entry name" value="SMC_hinge"/>
</dbReference>
<reference evidence="4 5" key="1">
    <citation type="submission" date="2019-03" db="EMBL/GenBank/DDBJ databases">
        <title>Single cell metagenomics reveals metabolic interactions within the superorganism composed of flagellate Streblomastix strix and complex community of Bacteroidetes bacteria on its surface.</title>
        <authorList>
            <person name="Treitli S.C."/>
            <person name="Kolisko M."/>
            <person name="Husnik F."/>
            <person name="Keeling P."/>
            <person name="Hampl V."/>
        </authorList>
    </citation>
    <scope>NUCLEOTIDE SEQUENCE [LARGE SCALE GENOMIC DNA]</scope>
    <source>
        <strain evidence="4">ST1C</strain>
    </source>
</reference>
<gene>
    <name evidence="4" type="ORF">EZS28_036409</name>
</gene>
<evidence type="ECO:0000256" key="2">
    <source>
        <dbReference type="SAM" id="MobiDB-lite"/>
    </source>
</evidence>
<dbReference type="Gene3D" id="1.20.1060.20">
    <property type="match status" value="1"/>
</dbReference>